<organism evidence="2 3">
    <name type="scientific">Nepenthes gracilis</name>
    <name type="common">Slender pitcher plant</name>
    <dbReference type="NCBI Taxonomy" id="150966"/>
    <lineage>
        <taxon>Eukaryota</taxon>
        <taxon>Viridiplantae</taxon>
        <taxon>Streptophyta</taxon>
        <taxon>Embryophyta</taxon>
        <taxon>Tracheophyta</taxon>
        <taxon>Spermatophyta</taxon>
        <taxon>Magnoliopsida</taxon>
        <taxon>eudicotyledons</taxon>
        <taxon>Gunneridae</taxon>
        <taxon>Pentapetalae</taxon>
        <taxon>Caryophyllales</taxon>
        <taxon>Nepenthaceae</taxon>
        <taxon>Nepenthes</taxon>
    </lineage>
</organism>
<dbReference type="GO" id="GO:0009733">
    <property type="term" value="P:response to auxin"/>
    <property type="evidence" value="ECO:0007669"/>
    <property type="project" value="InterPro"/>
</dbReference>
<keyword evidence="3" id="KW-1185">Reference proteome</keyword>
<gene>
    <name evidence="2" type="ORF">Nepgr_012975</name>
</gene>
<evidence type="ECO:0000256" key="1">
    <source>
        <dbReference type="ARBA" id="ARBA00006974"/>
    </source>
</evidence>
<dbReference type="PANTHER" id="PTHR31374">
    <property type="entry name" value="AUXIN-INDUCED PROTEIN-LIKE-RELATED"/>
    <property type="match status" value="1"/>
</dbReference>
<reference evidence="2" key="1">
    <citation type="submission" date="2023-05" db="EMBL/GenBank/DDBJ databases">
        <title>Nepenthes gracilis genome sequencing.</title>
        <authorList>
            <person name="Fukushima K."/>
        </authorList>
    </citation>
    <scope>NUCLEOTIDE SEQUENCE</scope>
    <source>
        <strain evidence="2">SING2019-196</strain>
    </source>
</reference>
<dbReference type="PANTHER" id="PTHR31374:SF30">
    <property type="entry name" value="SAUR-LIKE AUXIN-RESPONSIVE FAMILY PROTEIN"/>
    <property type="match status" value="1"/>
</dbReference>
<evidence type="ECO:0000313" key="3">
    <source>
        <dbReference type="Proteomes" id="UP001279734"/>
    </source>
</evidence>
<evidence type="ECO:0000313" key="2">
    <source>
        <dbReference type="EMBL" id="GMH11134.1"/>
    </source>
</evidence>
<evidence type="ECO:0008006" key="4">
    <source>
        <dbReference type="Google" id="ProtNLM"/>
    </source>
</evidence>
<dbReference type="InterPro" id="IPR003676">
    <property type="entry name" value="SAUR_fam"/>
</dbReference>
<name>A0AAD3SI99_NEPGR</name>
<sequence>MKVIAGWICRKNGSSPSPLHYLRLSTGNCQTAAGNRKGYVPVMVGDREGVAERFMIRAQLMKHPSIIALLELSADEFGYDQEGVLQIPCEPETFRETISKLSKKR</sequence>
<dbReference type="Pfam" id="PF02519">
    <property type="entry name" value="Auxin_inducible"/>
    <property type="match status" value="1"/>
</dbReference>
<comment type="similarity">
    <text evidence="1">Belongs to the ARG7 family.</text>
</comment>
<protein>
    <recommendedName>
        <fullName evidence="4">Small auxin up regulated protein</fullName>
    </recommendedName>
</protein>
<proteinExistence type="inferred from homology"/>
<comment type="caution">
    <text evidence="2">The sequence shown here is derived from an EMBL/GenBank/DDBJ whole genome shotgun (WGS) entry which is preliminary data.</text>
</comment>
<dbReference type="EMBL" id="BSYO01000010">
    <property type="protein sequence ID" value="GMH11134.1"/>
    <property type="molecule type" value="Genomic_DNA"/>
</dbReference>
<dbReference type="AlphaFoldDB" id="A0AAD3SI99"/>
<accession>A0AAD3SI99</accession>
<dbReference type="Proteomes" id="UP001279734">
    <property type="component" value="Unassembled WGS sequence"/>
</dbReference>